<name>A0AAF0XHX4_DAUCS</name>
<dbReference type="GO" id="GO:0042797">
    <property type="term" value="P:tRNA transcription by RNA polymerase III"/>
    <property type="evidence" value="ECO:0007669"/>
    <property type="project" value="TreeGrafter"/>
</dbReference>
<proteinExistence type="predicted"/>
<protein>
    <submittedName>
        <fullName evidence="1">Uncharacterized protein</fullName>
    </submittedName>
</protein>
<organism evidence="1 2">
    <name type="scientific">Daucus carota subsp. sativus</name>
    <name type="common">Carrot</name>
    <dbReference type="NCBI Taxonomy" id="79200"/>
    <lineage>
        <taxon>Eukaryota</taxon>
        <taxon>Viridiplantae</taxon>
        <taxon>Streptophyta</taxon>
        <taxon>Embryophyta</taxon>
        <taxon>Tracheophyta</taxon>
        <taxon>Spermatophyta</taxon>
        <taxon>Magnoliopsida</taxon>
        <taxon>eudicotyledons</taxon>
        <taxon>Gunneridae</taxon>
        <taxon>Pentapetalae</taxon>
        <taxon>asterids</taxon>
        <taxon>campanulids</taxon>
        <taxon>Apiales</taxon>
        <taxon>Apiaceae</taxon>
        <taxon>Apioideae</taxon>
        <taxon>Scandiceae</taxon>
        <taxon>Daucinae</taxon>
        <taxon>Daucus</taxon>
        <taxon>Daucus sect. Daucus</taxon>
    </lineage>
</organism>
<dbReference type="InterPro" id="IPR006886">
    <property type="entry name" value="RNA_pol_III_Rpc5"/>
</dbReference>
<evidence type="ECO:0000313" key="2">
    <source>
        <dbReference type="Proteomes" id="UP000077755"/>
    </source>
</evidence>
<accession>A0AAF0XHX4</accession>
<reference evidence="1" key="1">
    <citation type="journal article" date="2016" name="Nat. Genet.">
        <title>A high-quality carrot genome assembly provides new insights into carotenoid accumulation and asterid genome evolution.</title>
        <authorList>
            <person name="Iorizzo M."/>
            <person name="Ellison S."/>
            <person name="Senalik D."/>
            <person name="Zeng P."/>
            <person name="Satapoomin P."/>
            <person name="Huang J."/>
            <person name="Bowman M."/>
            <person name="Iovene M."/>
            <person name="Sanseverino W."/>
            <person name="Cavagnaro P."/>
            <person name="Yildiz M."/>
            <person name="Macko-Podgorni A."/>
            <person name="Moranska E."/>
            <person name="Grzebelus E."/>
            <person name="Grzebelus D."/>
            <person name="Ashrafi H."/>
            <person name="Zheng Z."/>
            <person name="Cheng S."/>
            <person name="Spooner D."/>
            <person name="Van Deynze A."/>
            <person name="Simon P."/>
        </authorList>
    </citation>
    <scope>NUCLEOTIDE SEQUENCE</scope>
    <source>
        <tissue evidence="1">Leaf</tissue>
    </source>
</reference>
<reference evidence="1" key="2">
    <citation type="submission" date="2022-03" db="EMBL/GenBank/DDBJ databases">
        <title>Draft title - Genomic analysis of global carrot germplasm unveils the trajectory of domestication and the origin of high carotenoid orange carrot.</title>
        <authorList>
            <person name="Iorizzo M."/>
            <person name="Ellison S."/>
            <person name="Senalik D."/>
            <person name="Macko-Podgorni A."/>
            <person name="Grzebelus D."/>
            <person name="Bostan H."/>
            <person name="Rolling W."/>
            <person name="Curaba J."/>
            <person name="Simon P."/>
        </authorList>
    </citation>
    <scope>NUCLEOTIDE SEQUENCE</scope>
    <source>
        <tissue evidence="1">Leaf</tissue>
    </source>
</reference>
<dbReference type="EMBL" id="CP093349">
    <property type="protein sequence ID" value="WOH07367.1"/>
    <property type="molecule type" value="Genomic_DNA"/>
</dbReference>
<keyword evidence="2" id="KW-1185">Reference proteome</keyword>
<dbReference type="Pfam" id="PF04801">
    <property type="entry name" value="RPC5"/>
    <property type="match status" value="1"/>
</dbReference>
<dbReference type="Proteomes" id="UP000077755">
    <property type="component" value="Chromosome 7"/>
</dbReference>
<dbReference type="GO" id="GO:0005666">
    <property type="term" value="C:RNA polymerase III complex"/>
    <property type="evidence" value="ECO:0007669"/>
    <property type="project" value="TreeGrafter"/>
</dbReference>
<gene>
    <name evidence="1" type="ORF">DCAR_0726797</name>
</gene>
<evidence type="ECO:0000313" key="1">
    <source>
        <dbReference type="EMBL" id="WOH07367.1"/>
    </source>
</evidence>
<sequence length="229" mass="26061">MEDVLKVFAIRRPDLKDWKFKEPQDVSFVRKHPDIVDEQDKAWEVRGEKLYIQIYGKDPPKMDMTAKVVPKLNANKKVAEASPQTLPVKSVISDKAREVLLKAIEKLLHTHKVCNFQRLGQLLRDTSLEVPPPPERELREIIKEVAIDIHGVFVSKTSPDHSYEGLRRTVIDLLIVEGPNAKLRKAAIIEAGKIRLKRADIPTVEYNKVMQELCVSRGSVWTLKSGDGD</sequence>
<dbReference type="PANTHER" id="PTHR12069:SF0">
    <property type="entry name" value="DNA-DIRECTED RNA POLYMERASE III SUBUNIT RPC5"/>
    <property type="match status" value="1"/>
</dbReference>
<dbReference type="AlphaFoldDB" id="A0AAF0XHX4"/>
<dbReference type="PANTHER" id="PTHR12069">
    <property type="entry name" value="DNA-DIRECTED RNA POLYMERASES III 80 KDA POLYPEPTIDE RNA POLYMERASE III SUBUNIT 5"/>
    <property type="match status" value="1"/>
</dbReference>